<sequence>MRVMNPTGAWSRLKPLQKGGLIAAALVVPLGGAFAVGGASSGDDAANPAWQNGERVPASSAPSSPPAPTGDGKRTVTETKPVKFKTRTIKDNWLAEGEKELRSEGIDGEQTLTYEVVYADGREKSRKLVKSEVTRKPVDQVTAVGTSQPEQ</sequence>
<evidence type="ECO:0000259" key="3">
    <source>
        <dbReference type="PROSITE" id="PS51109"/>
    </source>
</evidence>
<feature type="region of interest" description="Disordered" evidence="2">
    <location>
        <begin position="127"/>
        <end position="151"/>
    </location>
</feature>
<dbReference type="Proteomes" id="UP000271683">
    <property type="component" value="Unassembled WGS sequence"/>
</dbReference>
<dbReference type="Pfam" id="PF07501">
    <property type="entry name" value="G5"/>
    <property type="match status" value="1"/>
</dbReference>
<dbReference type="AlphaFoldDB" id="A0A3N1GPM5"/>
<feature type="compositionally biased region" description="Basic and acidic residues" evidence="2">
    <location>
        <begin position="71"/>
        <end position="81"/>
    </location>
</feature>
<evidence type="ECO:0000313" key="5">
    <source>
        <dbReference type="Proteomes" id="UP000271683"/>
    </source>
</evidence>
<dbReference type="PROSITE" id="PS51109">
    <property type="entry name" value="G5"/>
    <property type="match status" value="1"/>
</dbReference>
<dbReference type="Gene3D" id="2.20.230.10">
    <property type="entry name" value="Resuscitation-promoting factor rpfb"/>
    <property type="match status" value="1"/>
</dbReference>
<dbReference type="InterPro" id="IPR011098">
    <property type="entry name" value="G5_dom"/>
</dbReference>
<keyword evidence="1" id="KW-0732">Signal</keyword>
<dbReference type="SMART" id="SM01208">
    <property type="entry name" value="G5"/>
    <property type="match status" value="1"/>
</dbReference>
<comment type="caution">
    <text evidence="4">The sequence shown here is derived from an EMBL/GenBank/DDBJ whole genome shotgun (WGS) entry which is preliminary data.</text>
</comment>
<evidence type="ECO:0000256" key="2">
    <source>
        <dbReference type="SAM" id="MobiDB-lite"/>
    </source>
</evidence>
<feature type="region of interest" description="Disordered" evidence="2">
    <location>
        <begin position="37"/>
        <end position="83"/>
    </location>
</feature>
<evidence type="ECO:0000313" key="4">
    <source>
        <dbReference type="EMBL" id="ROP32086.1"/>
    </source>
</evidence>
<feature type="compositionally biased region" description="Basic and acidic residues" evidence="2">
    <location>
        <begin position="129"/>
        <end position="138"/>
    </location>
</feature>
<proteinExistence type="predicted"/>
<gene>
    <name evidence="4" type="ORF">EDD30_5016</name>
</gene>
<reference evidence="4 5" key="1">
    <citation type="submission" date="2018-11" db="EMBL/GenBank/DDBJ databases">
        <title>Sequencing the genomes of 1000 actinobacteria strains.</title>
        <authorList>
            <person name="Klenk H.-P."/>
        </authorList>
    </citation>
    <scope>NUCLEOTIDE SEQUENCE [LARGE SCALE GENOMIC DNA]</scope>
    <source>
        <strain evidence="4 5">DSM 43634</strain>
    </source>
</reference>
<feature type="compositionally biased region" description="Low complexity" evidence="2">
    <location>
        <begin position="37"/>
        <end position="46"/>
    </location>
</feature>
<dbReference type="EMBL" id="RJKL01000001">
    <property type="protein sequence ID" value="ROP32086.1"/>
    <property type="molecule type" value="Genomic_DNA"/>
</dbReference>
<organism evidence="4 5">
    <name type="scientific">Couchioplanes caeruleus</name>
    <dbReference type="NCBI Taxonomy" id="56438"/>
    <lineage>
        <taxon>Bacteria</taxon>
        <taxon>Bacillati</taxon>
        <taxon>Actinomycetota</taxon>
        <taxon>Actinomycetes</taxon>
        <taxon>Micromonosporales</taxon>
        <taxon>Micromonosporaceae</taxon>
        <taxon>Couchioplanes</taxon>
    </lineage>
</organism>
<accession>A0A3N1GPM5</accession>
<name>A0A3N1GPM5_9ACTN</name>
<feature type="domain" description="G5" evidence="3">
    <location>
        <begin position="68"/>
        <end position="148"/>
    </location>
</feature>
<protein>
    <submittedName>
        <fullName evidence="4">Surface rod structure-forming protein G</fullName>
    </submittedName>
</protein>
<evidence type="ECO:0000256" key="1">
    <source>
        <dbReference type="ARBA" id="ARBA00022729"/>
    </source>
</evidence>